<feature type="transmembrane region" description="Helical" evidence="1">
    <location>
        <begin position="231"/>
        <end position="252"/>
    </location>
</feature>
<keyword evidence="3" id="KW-0808">Transferase</keyword>
<dbReference type="RefSeq" id="WP_126814383.1">
    <property type="nucleotide sequence ID" value="NZ_NGKC01000014.1"/>
</dbReference>
<accession>A0A430APR8</accession>
<dbReference type="InterPro" id="IPR029044">
    <property type="entry name" value="Nucleotide-diphossugar_trans"/>
</dbReference>
<dbReference type="SUPFAM" id="SSF53448">
    <property type="entry name" value="Nucleotide-diphospho-sugar transferases"/>
    <property type="match status" value="1"/>
</dbReference>
<dbReference type="Pfam" id="PF00535">
    <property type="entry name" value="Glycos_transf_2"/>
    <property type="match status" value="1"/>
</dbReference>
<dbReference type="InterPro" id="IPR050256">
    <property type="entry name" value="Glycosyltransferase_2"/>
</dbReference>
<keyword evidence="1" id="KW-1133">Transmembrane helix</keyword>
<protein>
    <submittedName>
        <fullName evidence="3">Glycosyltransferase</fullName>
    </submittedName>
</protein>
<feature type="transmembrane region" description="Helical" evidence="1">
    <location>
        <begin position="264"/>
        <end position="290"/>
    </location>
</feature>
<keyword evidence="1" id="KW-0812">Transmembrane</keyword>
<dbReference type="PANTHER" id="PTHR48090:SF8">
    <property type="entry name" value="GLYCOSYLTRANSFERASE CSBB-RELATED"/>
    <property type="match status" value="1"/>
</dbReference>
<dbReference type="Proteomes" id="UP000286773">
    <property type="component" value="Unassembled WGS sequence"/>
</dbReference>
<gene>
    <name evidence="3" type="ORF">CBF27_11100</name>
</gene>
<dbReference type="GO" id="GO:0005886">
    <property type="term" value="C:plasma membrane"/>
    <property type="evidence" value="ECO:0007669"/>
    <property type="project" value="TreeGrafter"/>
</dbReference>
<dbReference type="CDD" id="cd04187">
    <property type="entry name" value="DPM1_like_bac"/>
    <property type="match status" value="1"/>
</dbReference>
<dbReference type="PANTHER" id="PTHR48090">
    <property type="entry name" value="UNDECAPRENYL-PHOSPHATE 4-DEOXY-4-FORMAMIDO-L-ARABINOSE TRANSFERASE-RELATED"/>
    <property type="match status" value="1"/>
</dbReference>
<dbReference type="GO" id="GO:0016740">
    <property type="term" value="F:transferase activity"/>
    <property type="evidence" value="ECO:0007669"/>
    <property type="project" value="UniProtKB-KW"/>
</dbReference>
<dbReference type="AlphaFoldDB" id="A0A430APR8"/>
<comment type="caution">
    <text evidence="3">The sequence shown here is derived from an EMBL/GenBank/DDBJ whole genome shotgun (WGS) entry which is preliminary data.</text>
</comment>
<evidence type="ECO:0000259" key="2">
    <source>
        <dbReference type="Pfam" id="PF00535"/>
    </source>
</evidence>
<sequence>MKKISICVPAYSEEDNIQALYTELTKVWQKDLSGYTYEIVFVNDGSKDNTLSKMQELGRRDERVKVIDLSKNYGKEIAMLAGLDHCSGDAAVIMDSDLQHPPELISKMVELWELGYQDVYGRRVVRKKEPWLKIKLSQIYYKLLSFISQTKIENGIGDFRLLDRECINALIAIRDKERYTKGLYNLIGYKKVSIDFIANERFSGETKWTFKDLFKLALDGITSSSVKPLKLAIYAGFLMLIPAFFYFIYTFVRALSGKTADVPGYSSLMIVILILGGIQLISIGILGEYIGKIFVETKKQPPYFINKKNSKL</sequence>
<feature type="domain" description="Glycosyltransferase 2-like" evidence="2">
    <location>
        <begin position="5"/>
        <end position="167"/>
    </location>
</feature>
<dbReference type="Gene3D" id="3.90.550.10">
    <property type="entry name" value="Spore Coat Polysaccharide Biosynthesis Protein SpsA, Chain A"/>
    <property type="match status" value="1"/>
</dbReference>
<evidence type="ECO:0000256" key="1">
    <source>
        <dbReference type="SAM" id="Phobius"/>
    </source>
</evidence>
<name>A0A430APR8_9ENTE</name>
<dbReference type="EMBL" id="NGKC01000014">
    <property type="protein sequence ID" value="RSU10065.1"/>
    <property type="molecule type" value="Genomic_DNA"/>
</dbReference>
<dbReference type="InterPro" id="IPR001173">
    <property type="entry name" value="Glyco_trans_2-like"/>
</dbReference>
<organism evidence="3 4">
    <name type="scientific">Vagococcus acidifermentans</name>
    <dbReference type="NCBI Taxonomy" id="564710"/>
    <lineage>
        <taxon>Bacteria</taxon>
        <taxon>Bacillati</taxon>
        <taxon>Bacillota</taxon>
        <taxon>Bacilli</taxon>
        <taxon>Lactobacillales</taxon>
        <taxon>Enterococcaceae</taxon>
        <taxon>Vagococcus</taxon>
    </lineage>
</organism>
<keyword evidence="1" id="KW-0472">Membrane</keyword>
<evidence type="ECO:0000313" key="3">
    <source>
        <dbReference type="EMBL" id="RSU10065.1"/>
    </source>
</evidence>
<proteinExistence type="predicted"/>
<reference evidence="3 4" key="1">
    <citation type="submission" date="2017-05" db="EMBL/GenBank/DDBJ databases">
        <title>Vagococcus spp. assemblies.</title>
        <authorList>
            <person name="Gulvik C.A."/>
        </authorList>
    </citation>
    <scope>NUCLEOTIDE SEQUENCE [LARGE SCALE GENOMIC DNA]</scope>
    <source>
        <strain evidence="3 4">LMG 24798</strain>
    </source>
</reference>
<dbReference type="OrthoDB" id="9807778at2"/>
<evidence type="ECO:0000313" key="4">
    <source>
        <dbReference type="Proteomes" id="UP000286773"/>
    </source>
</evidence>
<keyword evidence="4" id="KW-1185">Reference proteome</keyword>